<evidence type="ECO:0000256" key="1">
    <source>
        <dbReference type="SAM" id="Phobius"/>
    </source>
</evidence>
<organism evidence="2 3">
    <name type="scientific">Rhamnusium bicolor</name>
    <dbReference type="NCBI Taxonomy" id="1586634"/>
    <lineage>
        <taxon>Eukaryota</taxon>
        <taxon>Metazoa</taxon>
        <taxon>Ecdysozoa</taxon>
        <taxon>Arthropoda</taxon>
        <taxon>Hexapoda</taxon>
        <taxon>Insecta</taxon>
        <taxon>Pterygota</taxon>
        <taxon>Neoptera</taxon>
        <taxon>Endopterygota</taxon>
        <taxon>Coleoptera</taxon>
        <taxon>Polyphaga</taxon>
        <taxon>Cucujiformia</taxon>
        <taxon>Chrysomeloidea</taxon>
        <taxon>Cerambycidae</taxon>
        <taxon>Lepturinae</taxon>
        <taxon>Rhagiini</taxon>
        <taxon>Rhamnusium</taxon>
    </lineage>
</organism>
<evidence type="ECO:0000313" key="2">
    <source>
        <dbReference type="EMBL" id="KAJ8936551.1"/>
    </source>
</evidence>
<gene>
    <name evidence="2" type="ORF">NQ314_012291</name>
</gene>
<dbReference type="AlphaFoldDB" id="A0AAV8XCN6"/>
<dbReference type="EMBL" id="JANEYF010003408">
    <property type="protein sequence ID" value="KAJ8936551.1"/>
    <property type="molecule type" value="Genomic_DNA"/>
</dbReference>
<accession>A0AAV8XCN6</accession>
<reference evidence="2" key="1">
    <citation type="journal article" date="2023" name="Insect Mol. Biol.">
        <title>Genome sequencing provides insights into the evolution of gene families encoding plant cell wall-degrading enzymes in longhorned beetles.</title>
        <authorList>
            <person name="Shin N.R."/>
            <person name="Okamura Y."/>
            <person name="Kirsch R."/>
            <person name="Pauchet Y."/>
        </authorList>
    </citation>
    <scope>NUCLEOTIDE SEQUENCE</scope>
    <source>
        <strain evidence="2">RBIC_L_NR</strain>
    </source>
</reference>
<keyword evidence="1" id="KW-0812">Transmembrane</keyword>
<proteinExistence type="predicted"/>
<feature type="transmembrane region" description="Helical" evidence="1">
    <location>
        <begin position="12"/>
        <end position="31"/>
    </location>
</feature>
<protein>
    <submittedName>
        <fullName evidence="2">Uncharacterized protein</fullName>
    </submittedName>
</protein>
<evidence type="ECO:0000313" key="3">
    <source>
        <dbReference type="Proteomes" id="UP001162156"/>
    </source>
</evidence>
<comment type="caution">
    <text evidence="2">The sequence shown here is derived from an EMBL/GenBank/DDBJ whole genome shotgun (WGS) entry which is preliminary data.</text>
</comment>
<keyword evidence="3" id="KW-1185">Reference proteome</keyword>
<name>A0AAV8XCN6_9CUCU</name>
<dbReference type="Proteomes" id="UP001162156">
    <property type="component" value="Unassembled WGS sequence"/>
</dbReference>
<keyword evidence="1" id="KW-0472">Membrane</keyword>
<keyword evidence="1" id="KW-1133">Transmembrane helix</keyword>
<sequence length="80" mass="9047">MSRGKLGKWLHDNMVLLIGIPLIVGVHYGWWKLQQIPALVDQSQNKEIPIIGAIKALKNKTLEKYNSIRASSNVVEPQEK</sequence>